<dbReference type="EMBL" id="CM042029">
    <property type="protein sequence ID" value="KAI3794887.1"/>
    <property type="molecule type" value="Genomic_DNA"/>
</dbReference>
<accession>A0ACB9HGK1</accession>
<dbReference type="Proteomes" id="UP001056120">
    <property type="component" value="Linkage Group LG12"/>
</dbReference>
<gene>
    <name evidence="1" type="ORF">L1987_37528</name>
</gene>
<evidence type="ECO:0000313" key="2">
    <source>
        <dbReference type="Proteomes" id="UP001056120"/>
    </source>
</evidence>
<reference evidence="1 2" key="2">
    <citation type="journal article" date="2022" name="Mol. Ecol. Resour.">
        <title>The genomes of chicory, endive, great burdock and yacon provide insights into Asteraceae paleo-polyploidization history and plant inulin production.</title>
        <authorList>
            <person name="Fan W."/>
            <person name="Wang S."/>
            <person name="Wang H."/>
            <person name="Wang A."/>
            <person name="Jiang F."/>
            <person name="Liu H."/>
            <person name="Zhao H."/>
            <person name="Xu D."/>
            <person name="Zhang Y."/>
        </authorList>
    </citation>
    <scope>NUCLEOTIDE SEQUENCE [LARGE SCALE GENOMIC DNA]</scope>
    <source>
        <strain evidence="2">cv. Yunnan</strain>
        <tissue evidence="1">Leaves</tissue>
    </source>
</reference>
<comment type="caution">
    <text evidence="1">The sequence shown here is derived from an EMBL/GenBank/DDBJ whole genome shotgun (WGS) entry which is preliminary data.</text>
</comment>
<evidence type="ECO:0000313" key="1">
    <source>
        <dbReference type="EMBL" id="KAI3794887.1"/>
    </source>
</evidence>
<sequence length="120" mass="13015">MNPRNLLLGPLGTGVSEERKKFFRLAMAIGGSGRRCWYGCGGDGLAWGRWTSVTGKPCPRTLGLPGNSRAIAVISTGIVYLMITEANGTEMRFELGREGPGRQGFGTRKSHKRGSISEWN</sequence>
<protein>
    <submittedName>
        <fullName evidence="1">Uncharacterized protein</fullName>
    </submittedName>
</protein>
<reference evidence="2" key="1">
    <citation type="journal article" date="2022" name="Mol. Ecol. Resour.">
        <title>The genomes of chicory, endive, great burdock and yacon provide insights into Asteraceae palaeo-polyploidization history and plant inulin production.</title>
        <authorList>
            <person name="Fan W."/>
            <person name="Wang S."/>
            <person name="Wang H."/>
            <person name="Wang A."/>
            <person name="Jiang F."/>
            <person name="Liu H."/>
            <person name="Zhao H."/>
            <person name="Xu D."/>
            <person name="Zhang Y."/>
        </authorList>
    </citation>
    <scope>NUCLEOTIDE SEQUENCE [LARGE SCALE GENOMIC DNA]</scope>
    <source>
        <strain evidence="2">cv. Yunnan</strain>
    </source>
</reference>
<organism evidence="1 2">
    <name type="scientific">Smallanthus sonchifolius</name>
    <dbReference type="NCBI Taxonomy" id="185202"/>
    <lineage>
        <taxon>Eukaryota</taxon>
        <taxon>Viridiplantae</taxon>
        <taxon>Streptophyta</taxon>
        <taxon>Embryophyta</taxon>
        <taxon>Tracheophyta</taxon>
        <taxon>Spermatophyta</taxon>
        <taxon>Magnoliopsida</taxon>
        <taxon>eudicotyledons</taxon>
        <taxon>Gunneridae</taxon>
        <taxon>Pentapetalae</taxon>
        <taxon>asterids</taxon>
        <taxon>campanulids</taxon>
        <taxon>Asterales</taxon>
        <taxon>Asteraceae</taxon>
        <taxon>Asteroideae</taxon>
        <taxon>Heliantheae alliance</taxon>
        <taxon>Millerieae</taxon>
        <taxon>Smallanthus</taxon>
    </lineage>
</organism>
<name>A0ACB9HGK1_9ASTR</name>
<keyword evidence="2" id="KW-1185">Reference proteome</keyword>
<proteinExistence type="predicted"/>